<dbReference type="PROSITE" id="PS50878">
    <property type="entry name" value="RT_POL"/>
    <property type="match status" value="1"/>
</dbReference>
<dbReference type="PANTHER" id="PTHR36688">
    <property type="entry name" value="ENDO/EXONUCLEASE/PHOSPHATASE DOMAIN-CONTAINING PROTEIN"/>
    <property type="match status" value="1"/>
</dbReference>
<organism evidence="3">
    <name type="scientific">Arion vulgaris</name>
    <dbReference type="NCBI Taxonomy" id="1028688"/>
    <lineage>
        <taxon>Eukaryota</taxon>
        <taxon>Metazoa</taxon>
        <taxon>Spiralia</taxon>
        <taxon>Lophotrochozoa</taxon>
        <taxon>Mollusca</taxon>
        <taxon>Gastropoda</taxon>
        <taxon>Heterobranchia</taxon>
        <taxon>Euthyneura</taxon>
        <taxon>Panpulmonata</taxon>
        <taxon>Eupulmonata</taxon>
        <taxon>Stylommatophora</taxon>
        <taxon>Helicina</taxon>
        <taxon>Arionoidea</taxon>
        <taxon>Arionidae</taxon>
        <taxon>Arion</taxon>
    </lineage>
</organism>
<dbReference type="Pfam" id="PF00078">
    <property type="entry name" value="RVT_1"/>
    <property type="match status" value="1"/>
</dbReference>
<dbReference type="InterPro" id="IPR000477">
    <property type="entry name" value="RT_dom"/>
</dbReference>
<dbReference type="AlphaFoldDB" id="A0A0B7BPU7"/>
<reference evidence="3" key="1">
    <citation type="submission" date="2014-12" db="EMBL/GenBank/DDBJ databases">
        <title>Insight into the proteome of Arion vulgaris.</title>
        <authorList>
            <person name="Aradska J."/>
            <person name="Bulat T."/>
            <person name="Smidak R."/>
            <person name="Sarate P."/>
            <person name="Gangsoo J."/>
            <person name="Sialana F."/>
            <person name="Bilban M."/>
            <person name="Lubec G."/>
        </authorList>
    </citation>
    <scope>NUCLEOTIDE SEQUENCE</scope>
    <source>
        <tissue evidence="3">Skin</tissue>
    </source>
</reference>
<evidence type="ECO:0000259" key="2">
    <source>
        <dbReference type="PROSITE" id="PS50878"/>
    </source>
</evidence>
<feature type="compositionally biased region" description="Basic residues" evidence="1">
    <location>
        <begin position="1"/>
        <end position="12"/>
    </location>
</feature>
<feature type="domain" description="Reverse transcriptase" evidence="2">
    <location>
        <begin position="41"/>
        <end position="311"/>
    </location>
</feature>
<sequence length="482" mass="55617">METAMKKLKPRKAPGPDKIKNEMLCHMGKKARLILLFAINRTWREAKIPAAWRTANITPILKKGKPVDDPLSYRPISLTSCLGKLAERMVNNRLYWWLEKTQSLDNTQAGFRRGCRTEDQLFRLVQNTIDGFQNEKHTTAVFIDLQQAYDRVWRKGLLMKMLNMGIHGKMLQWIQTFLQNRTIGTSFSGTMSSKRTLEEGLPQGSALSCTLFLIFINDLPSLLNTQKALFADDLVIWTSEKYPVLTRAKLNRTLAIISTYCNLWKLKVNEQKTVYTTFSRSPKTTQRTFRLTMNGALLKKEENPTYLGVKLDKQLRMTEHINNIKEKASKRLNMVKRLASTTWGADKSTLRQLYLGYVRSTMDNCLPLQAIASEHITTSLDRVQNQGLRFICGGMRTTPTAACEIDANIEPLDIRRRRALIEAVERYKRIEKNHPNRQTIDRWKSNQRIQQKSLLEVGKNLEEHYHLPTDREPITRCPGPPP</sequence>
<evidence type="ECO:0000313" key="3">
    <source>
        <dbReference type="EMBL" id="CEK94902.1"/>
    </source>
</evidence>
<feature type="non-terminal residue" evidence="3">
    <location>
        <position position="482"/>
    </location>
</feature>
<dbReference type="PANTHER" id="PTHR36688:SF1">
    <property type="entry name" value="ENDONUCLEASE_EXONUCLEASE_PHOSPHATASE DOMAIN-CONTAINING PROTEIN"/>
    <property type="match status" value="1"/>
</dbReference>
<accession>A0A0B7BPU7</accession>
<gene>
    <name evidence="3" type="primary">ORF204429</name>
</gene>
<dbReference type="CDD" id="cd01650">
    <property type="entry name" value="RT_nLTR_like"/>
    <property type="match status" value="1"/>
</dbReference>
<feature type="region of interest" description="Disordered" evidence="1">
    <location>
        <begin position="1"/>
        <end position="20"/>
    </location>
</feature>
<proteinExistence type="predicted"/>
<dbReference type="InterPro" id="IPR043502">
    <property type="entry name" value="DNA/RNA_pol_sf"/>
</dbReference>
<dbReference type="EMBL" id="HACG01048037">
    <property type="protein sequence ID" value="CEK94902.1"/>
    <property type="molecule type" value="Transcribed_RNA"/>
</dbReference>
<evidence type="ECO:0000256" key="1">
    <source>
        <dbReference type="SAM" id="MobiDB-lite"/>
    </source>
</evidence>
<name>A0A0B7BPU7_9EUPU</name>
<protein>
    <recommendedName>
        <fullName evidence="2">Reverse transcriptase domain-containing protein</fullName>
    </recommendedName>
</protein>
<dbReference type="SUPFAM" id="SSF56672">
    <property type="entry name" value="DNA/RNA polymerases"/>
    <property type="match status" value="1"/>
</dbReference>
<dbReference type="InterPro" id="IPR052560">
    <property type="entry name" value="RdDP_mobile_element"/>
</dbReference>